<evidence type="ECO:0000313" key="2">
    <source>
        <dbReference type="Proteomes" id="UP001156141"/>
    </source>
</evidence>
<proteinExistence type="predicted"/>
<feature type="non-terminal residue" evidence="1">
    <location>
        <position position="85"/>
    </location>
</feature>
<name>A0ABS9RPQ3_9FLAO</name>
<gene>
    <name evidence="1" type="ORF">MKW35_17190</name>
</gene>
<sequence length="85" mass="9490">PEEDCAQLGRSPDFDTLNILEIEAWRCALIARHGPPPEGCRFKVIPNPHDFGCYRTLGLRVMSEDDATVADYAEAVEEGLATWIE</sequence>
<accession>A0ABS9RPQ3</accession>
<feature type="non-terminal residue" evidence="1">
    <location>
        <position position="1"/>
    </location>
</feature>
<keyword evidence="2" id="KW-1185">Reference proteome</keyword>
<dbReference type="Proteomes" id="UP001156141">
    <property type="component" value="Unassembled WGS sequence"/>
</dbReference>
<organism evidence="1 2">
    <name type="scientific">Aestuariibaculum lutulentum</name>
    <dbReference type="NCBI Taxonomy" id="2920935"/>
    <lineage>
        <taxon>Bacteria</taxon>
        <taxon>Pseudomonadati</taxon>
        <taxon>Bacteroidota</taxon>
        <taxon>Flavobacteriia</taxon>
        <taxon>Flavobacteriales</taxon>
        <taxon>Flavobacteriaceae</taxon>
    </lineage>
</organism>
<protein>
    <submittedName>
        <fullName evidence="1">Uncharacterized protein</fullName>
    </submittedName>
</protein>
<reference evidence="1" key="1">
    <citation type="submission" date="2022-02" db="EMBL/GenBank/DDBJ databases">
        <title>Aestuariibaculum sp., a marine bacterium isolated from sediment in Guangxi.</title>
        <authorList>
            <person name="Ying J."/>
        </authorList>
    </citation>
    <scope>NUCLEOTIDE SEQUENCE</scope>
    <source>
        <strain evidence="1">L182</strain>
    </source>
</reference>
<dbReference type="EMBL" id="JAKVQD010000262">
    <property type="protein sequence ID" value="MCH4554359.1"/>
    <property type="molecule type" value="Genomic_DNA"/>
</dbReference>
<comment type="caution">
    <text evidence="1">The sequence shown here is derived from an EMBL/GenBank/DDBJ whole genome shotgun (WGS) entry which is preliminary data.</text>
</comment>
<evidence type="ECO:0000313" key="1">
    <source>
        <dbReference type="EMBL" id="MCH4554359.1"/>
    </source>
</evidence>